<organism evidence="1 2">
    <name type="scientific">Brassica carinata</name>
    <name type="common">Ethiopian mustard</name>
    <name type="synonym">Abyssinian cabbage</name>
    <dbReference type="NCBI Taxonomy" id="52824"/>
    <lineage>
        <taxon>Eukaryota</taxon>
        <taxon>Viridiplantae</taxon>
        <taxon>Streptophyta</taxon>
        <taxon>Embryophyta</taxon>
        <taxon>Tracheophyta</taxon>
        <taxon>Spermatophyta</taxon>
        <taxon>Magnoliopsida</taxon>
        <taxon>eudicotyledons</taxon>
        <taxon>Gunneridae</taxon>
        <taxon>Pentapetalae</taxon>
        <taxon>rosids</taxon>
        <taxon>malvids</taxon>
        <taxon>Brassicales</taxon>
        <taxon>Brassicaceae</taxon>
        <taxon>Brassiceae</taxon>
        <taxon>Brassica</taxon>
    </lineage>
</organism>
<protein>
    <submittedName>
        <fullName evidence="1">Uncharacterized protein</fullName>
    </submittedName>
</protein>
<dbReference type="Proteomes" id="UP000886595">
    <property type="component" value="Unassembled WGS sequence"/>
</dbReference>
<name>A0A8X7W1C4_BRACI</name>
<reference evidence="1 2" key="1">
    <citation type="submission" date="2020-02" db="EMBL/GenBank/DDBJ databases">
        <authorList>
            <person name="Ma Q."/>
            <person name="Huang Y."/>
            <person name="Song X."/>
            <person name="Pei D."/>
        </authorList>
    </citation>
    <scope>NUCLEOTIDE SEQUENCE [LARGE SCALE GENOMIC DNA]</scope>
    <source>
        <strain evidence="1">Sxm20200214</strain>
        <tissue evidence="1">Leaf</tissue>
    </source>
</reference>
<evidence type="ECO:0000313" key="2">
    <source>
        <dbReference type="Proteomes" id="UP000886595"/>
    </source>
</evidence>
<dbReference type="OrthoDB" id="1113927at2759"/>
<gene>
    <name evidence="1" type="ORF">Bca52824_013658</name>
</gene>
<proteinExistence type="predicted"/>
<dbReference type="EMBL" id="JAAMPC010000003">
    <property type="protein sequence ID" value="KAG2320445.1"/>
    <property type="molecule type" value="Genomic_DNA"/>
</dbReference>
<keyword evidence="2" id="KW-1185">Reference proteome</keyword>
<dbReference type="AlphaFoldDB" id="A0A8X7W1C4"/>
<comment type="caution">
    <text evidence="1">The sequence shown here is derived from an EMBL/GenBank/DDBJ whole genome shotgun (WGS) entry which is preliminary data.</text>
</comment>
<evidence type="ECO:0000313" key="1">
    <source>
        <dbReference type="EMBL" id="KAG2320445.1"/>
    </source>
</evidence>
<sequence>MAESSSQELLEGMAALDSEGAAASRFDAIERALALQYETHEKIVGSTREVTKALRLMQRQSWWPMYSWEDLKDGLLLRFGNRDDPKLMWRDAENRRFIHEMVVNLRKEQHLETVKNIDLNPATKEMEVVLDSSMETDAIQEMEKDSGKHIHDAVGLQPVLRTPGELYEMVSSGCGYYIHHRIGDNLKIYEPLMDRIHDYLSNKLEVVKTLFPAMMCTR</sequence>
<accession>A0A8X7W1C4</accession>